<evidence type="ECO:0000313" key="16">
    <source>
        <dbReference type="Proteomes" id="UP000054558"/>
    </source>
</evidence>
<dbReference type="InterPro" id="IPR056064">
    <property type="entry name" value="DUF7647"/>
</dbReference>
<keyword evidence="5" id="KW-0539">Nucleus</keyword>
<evidence type="ECO:0000259" key="14">
    <source>
        <dbReference type="Pfam" id="PF24658"/>
    </source>
</evidence>
<evidence type="ECO:0000259" key="8">
    <source>
        <dbReference type="Pfam" id="PF04182"/>
    </source>
</evidence>
<feature type="domain" description="DUF7647" evidence="14">
    <location>
        <begin position="1097"/>
        <end position="1257"/>
    </location>
</feature>
<dbReference type="Pfam" id="PF23704">
    <property type="entry name" value="WHD_GTF3C1_N"/>
    <property type="match status" value="1"/>
</dbReference>
<dbReference type="SUPFAM" id="SSF46785">
    <property type="entry name" value="Winged helix' DNA-binding domain"/>
    <property type="match status" value="1"/>
</dbReference>
<dbReference type="InterPro" id="IPR056467">
    <property type="entry name" value="eWH_GTF3C1"/>
</dbReference>
<dbReference type="Proteomes" id="UP000054558">
    <property type="component" value="Unassembled WGS sequence"/>
</dbReference>
<feature type="coiled-coil region" evidence="6">
    <location>
        <begin position="1011"/>
        <end position="1038"/>
    </location>
</feature>
<evidence type="ECO:0000259" key="10">
    <source>
        <dbReference type="Pfam" id="PF24101"/>
    </source>
</evidence>
<feature type="domain" description="DUF7646" evidence="13">
    <location>
        <begin position="405"/>
        <end position="477"/>
    </location>
</feature>
<feature type="domain" description="B-block binding subunit of TFIIIC" evidence="8">
    <location>
        <begin position="155"/>
        <end position="227"/>
    </location>
</feature>
<dbReference type="OMA" id="VESHNMS"/>
<dbReference type="GO" id="GO:0003677">
    <property type="term" value="F:DNA binding"/>
    <property type="evidence" value="ECO:0007669"/>
    <property type="project" value="UniProtKB-KW"/>
</dbReference>
<dbReference type="Pfam" id="PF24658">
    <property type="entry name" value="DUF7647"/>
    <property type="match status" value="1"/>
</dbReference>
<evidence type="ECO:0000259" key="9">
    <source>
        <dbReference type="Pfam" id="PF23704"/>
    </source>
</evidence>
<evidence type="ECO:0000256" key="1">
    <source>
        <dbReference type="ARBA" id="ARBA00004123"/>
    </source>
</evidence>
<feature type="compositionally biased region" description="Gly residues" evidence="7">
    <location>
        <begin position="2164"/>
        <end position="2175"/>
    </location>
</feature>
<feature type="compositionally biased region" description="Basic residues" evidence="7">
    <location>
        <begin position="1465"/>
        <end position="1476"/>
    </location>
</feature>
<dbReference type="GO" id="GO:0005634">
    <property type="term" value="C:nucleus"/>
    <property type="evidence" value="ECO:0007669"/>
    <property type="project" value="UniProtKB-SubCell"/>
</dbReference>
<keyword evidence="4" id="KW-0804">Transcription</keyword>
<feature type="region of interest" description="Disordered" evidence="7">
    <location>
        <begin position="69"/>
        <end position="97"/>
    </location>
</feature>
<dbReference type="InterPro" id="IPR056428">
    <property type="entry name" value="WH_GTF3C1"/>
</dbReference>
<organism evidence="15 16">
    <name type="scientific">Klebsormidium nitens</name>
    <name type="common">Green alga</name>
    <name type="synonym">Ulothrix nitens</name>
    <dbReference type="NCBI Taxonomy" id="105231"/>
    <lineage>
        <taxon>Eukaryota</taxon>
        <taxon>Viridiplantae</taxon>
        <taxon>Streptophyta</taxon>
        <taxon>Klebsormidiophyceae</taxon>
        <taxon>Klebsormidiales</taxon>
        <taxon>Klebsormidiaceae</taxon>
        <taxon>Klebsormidium</taxon>
    </lineage>
</organism>
<reference evidence="15 16" key="1">
    <citation type="journal article" date="2014" name="Nat. Commun.">
        <title>Klebsormidium flaccidum genome reveals primary factors for plant terrestrial adaptation.</title>
        <authorList>
            <person name="Hori K."/>
            <person name="Maruyama F."/>
            <person name="Fujisawa T."/>
            <person name="Togashi T."/>
            <person name="Yamamoto N."/>
            <person name="Seo M."/>
            <person name="Sato S."/>
            <person name="Yamada T."/>
            <person name="Mori H."/>
            <person name="Tajima N."/>
            <person name="Moriyama T."/>
            <person name="Ikeuchi M."/>
            <person name="Watanabe M."/>
            <person name="Wada H."/>
            <person name="Kobayashi K."/>
            <person name="Saito M."/>
            <person name="Masuda T."/>
            <person name="Sasaki-Sekimoto Y."/>
            <person name="Mashiguchi K."/>
            <person name="Awai K."/>
            <person name="Shimojima M."/>
            <person name="Masuda S."/>
            <person name="Iwai M."/>
            <person name="Nobusawa T."/>
            <person name="Narise T."/>
            <person name="Kondo S."/>
            <person name="Saito H."/>
            <person name="Sato R."/>
            <person name="Murakawa M."/>
            <person name="Ihara Y."/>
            <person name="Oshima-Yamada Y."/>
            <person name="Ohtaka K."/>
            <person name="Satoh M."/>
            <person name="Sonobe K."/>
            <person name="Ishii M."/>
            <person name="Ohtani R."/>
            <person name="Kanamori-Sato M."/>
            <person name="Honoki R."/>
            <person name="Miyazaki D."/>
            <person name="Mochizuki H."/>
            <person name="Umetsu J."/>
            <person name="Higashi K."/>
            <person name="Shibata D."/>
            <person name="Kamiya Y."/>
            <person name="Sato N."/>
            <person name="Nakamura Y."/>
            <person name="Tabata S."/>
            <person name="Ida S."/>
            <person name="Kurokawa K."/>
            <person name="Ohta H."/>
        </authorList>
    </citation>
    <scope>NUCLEOTIDE SEQUENCE [LARGE SCALE GENOMIC DNA]</scope>
    <source>
        <strain evidence="15 16">NIES-2285</strain>
    </source>
</reference>
<evidence type="ECO:0000256" key="5">
    <source>
        <dbReference type="ARBA" id="ARBA00023242"/>
    </source>
</evidence>
<dbReference type="InterPro" id="IPR044210">
    <property type="entry name" value="Tfc3-like"/>
</dbReference>
<dbReference type="GO" id="GO:0000127">
    <property type="term" value="C:transcription factor TFIIIC complex"/>
    <property type="evidence" value="ECO:0000318"/>
    <property type="project" value="GO_Central"/>
</dbReference>
<feature type="region of interest" description="Disordered" evidence="7">
    <location>
        <begin position="1454"/>
        <end position="1484"/>
    </location>
</feature>
<dbReference type="InterPro" id="IPR007309">
    <property type="entry name" value="TFIIIC_Bblock-bd"/>
</dbReference>
<protein>
    <submittedName>
        <fullName evidence="15">Uncharacterized protein</fullName>
    </submittedName>
</protein>
<keyword evidence="6" id="KW-0175">Coiled coil</keyword>
<evidence type="ECO:0000256" key="4">
    <source>
        <dbReference type="ARBA" id="ARBA00023163"/>
    </source>
</evidence>
<feature type="region of interest" description="Disordered" evidence="7">
    <location>
        <begin position="2321"/>
        <end position="2365"/>
    </location>
</feature>
<feature type="compositionally biased region" description="Basic and acidic residues" evidence="7">
    <location>
        <begin position="1661"/>
        <end position="1689"/>
    </location>
</feature>
<dbReference type="Pfam" id="PF24657">
    <property type="entry name" value="DUF7646"/>
    <property type="match status" value="1"/>
</dbReference>
<dbReference type="Pfam" id="PF24655">
    <property type="entry name" value="DUF7645"/>
    <property type="match status" value="1"/>
</dbReference>
<dbReference type="EMBL" id="DF237091">
    <property type="protein sequence ID" value="GAQ83288.1"/>
    <property type="molecule type" value="Genomic_DNA"/>
</dbReference>
<feature type="compositionally biased region" description="Low complexity" evidence="7">
    <location>
        <begin position="2001"/>
        <end position="2016"/>
    </location>
</feature>
<dbReference type="InterPro" id="IPR056062">
    <property type="entry name" value="DUF7645"/>
</dbReference>
<feature type="region of interest" description="Disordered" evidence="7">
    <location>
        <begin position="1735"/>
        <end position="1760"/>
    </location>
</feature>
<evidence type="ECO:0000256" key="6">
    <source>
        <dbReference type="SAM" id="Coils"/>
    </source>
</evidence>
<feature type="region of interest" description="Disordered" evidence="7">
    <location>
        <begin position="1967"/>
        <end position="2175"/>
    </location>
</feature>
<feature type="domain" description="General transcription factor 3C polypeptide 1 winged-helix" evidence="9">
    <location>
        <begin position="1"/>
        <end position="144"/>
    </location>
</feature>
<feature type="compositionally biased region" description="Low complexity" evidence="7">
    <location>
        <begin position="972"/>
        <end position="988"/>
    </location>
</feature>
<feature type="region of interest" description="Disordered" evidence="7">
    <location>
        <begin position="1337"/>
        <end position="1404"/>
    </location>
</feature>
<feature type="compositionally biased region" description="Basic and acidic residues" evidence="7">
    <location>
        <begin position="2066"/>
        <end position="2098"/>
    </location>
</feature>
<dbReference type="InterPro" id="IPR036390">
    <property type="entry name" value="WH_DNA-bd_sf"/>
</dbReference>
<dbReference type="PANTHER" id="PTHR15180:SF1">
    <property type="entry name" value="GENERAL TRANSCRIPTION FACTOR 3C POLYPEPTIDE 1"/>
    <property type="match status" value="1"/>
</dbReference>
<feature type="region of interest" description="Disordered" evidence="7">
    <location>
        <begin position="235"/>
        <end position="306"/>
    </location>
</feature>
<dbReference type="GO" id="GO:0006384">
    <property type="term" value="P:transcription initiation at RNA polymerase III promoter"/>
    <property type="evidence" value="ECO:0000318"/>
    <property type="project" value="GO_Central"/>
</dbReference>
<evidence type="ECO:0000259" key="11">
    <source>
        <dbReference type="Pfam" id="PF24538"/>
    </source>
</evidence>
<feature type="region of interest" description="Disordered" evidence="7">
    <location>
        <begin position="1621"/>
        <end position="1706"/>
    </location>
</feature>
<dbReference type="InterPro" id="IPR056063">
    <property type="entry name" value="DUF7646"/>
</dbReference>
<dbReference type="GO" id="GO:0042791">
    <property type="term" value="P:5S class rRNA transcription by RNA polymerase III"/>
    <property type="evidence" value="ECO:0000318"/>
    <property type="project" value="GO_Central"/>
</dbReference>
<feature type="region of interest" description="Disordered" evidence="7">
    <location>
        <begin position="791"/>
        <end position="843"/>
    </location>
</feature>
<evidence type="ECO:0000313" key="15">
    <source>
        <dbReference type="EMBL" id="GAQ83288.1"/>
    </source>
</evidence>
<dbReference type="Pfam" id="PF24538">
    <property type="entry name" value="DUF7599"/>
    <property type="match status" value="1"/>
</dbReference>
<feature type="region of interest" description="Disordered" evidence="7">
    <location>
        <begin position="951"/>
        <end position="994"/>
    </location>
</feature>
<sequence>MDDVTSIAVEQIALEGPEGCSIPTLWTILQEPLQTAGFSLDPPLCAFIWNYLLDTSEIHLFSPHPLDKSTLSSTGEAPRRPPHVSKPATGEAAPPVTGQKVPARYFLEKAQPSLQIWEEAAALGGGSVRVQASLRLRESALGLYERVLSGYELSAVQYESLVRIGQSRERGALQTDLARSFGIAPTNYFYHLRQLETRGLITRRQVLFHAAAGSFPAPTNLVHLMRFGRSVNIDHRTHFRTGPSDTKRGQKQLTYPGEASAPGRPSESGAGPSEPREGPSEHLNQAAGASKAGAGASEDGPGPSEHEFEFVDLTRQLEDICGVLGAARGGVLVEPELRASMGYTNKREWRALVRRLEAEGLVRQFQAEVNGRAKACLQLKRGFHEAAEPQPEDEMEEEEGPEGVVLDVPVDQQIYECVRDAGREGIRSNHLWKRLHLNRKNNTQWSTTLIESGSIVQHAETLKKAVLYRLWTAGNFPGAPEKQTQEPPEAEKSVRGGRETRAETPPEAETRGMDDEKMEGAEVGRTEEQTRGEQEEGTRGGQGESSAKGPVSEGARDTALVVYQGAEQEGLGQGPHVSRFRRTSKMVTSDARVRQELIMKKLEKDKFIIRSTLSRWLALEMGRDKPLDFKLVTRTLTDLQTEGLVKGVLITVPDAGDPSKSRPVEVVIPGDFEPDQEFADFIGKTARGVERISRQTGFQTKKAVTAPATVTVERLENYKALHQRKREAAEKNLDMQNAMKHNGYLYSKALRARALHLYLWQHVFGSPVTAAMDPAANKTEAVADGRAVGLETGTEPISDGEANEPAVEGEAGTPAEDRETASEVPGTEQRQSQGAADVTKRARDFDRPVGRICRPDVYETLQSIRESLARAALGGNVSIGGAVFGGDAPALEFAAGATGPRQGQPAPADVADVDADVGMFPDLLGQGGDALGAAAGPEIGGDSRARVAEGGVSELDDVSGSGERPGGRAGKSSKPGPSNVVPPSSSGVWAGKVRGMRPSVKDPRAAFGEGLGAAQEVVERVKKLVEGAKAEQESALEKYLRFKVVAGGASGAAALRAASAGEALLKGAVAAAVERVQRDENSNPMVAGDNGNRGDQWINILEIMRDMPVELYIKIVGSALPLERVNELTQNGARVRDCTPDELRTEILGPQAMTRLANTVDMMRRMDLVTPKTLETSEVGNGGPSLGLKKLGALYKLNDTIYFEEPADGGPVVHSFNTSDESDVLSYWDRLEACFSGLRKEDARAAFPGVVASEIVGRVWATRHELTPGQRIELGRRIPAEKELSAEEVEKIAKDTGIATEQVYKVYYERTRRTRLSKLLSLGLSQTEVLTALRKKKALNDSKKSSQEPPKQAPEPESAEVQRARARKTLTTERSHVRAFKRKQALADAEPPPPLLGKRGIPGPHAKDSPYLAWARENVEHVDVSRASPADVTALVADDTRTGFADVTLGRAGVTDGRADGARRGAGKRSPAKRSRFAAPTREERLDADGRLVVPSRVRRKRSRAKAAVRAEGFESEGEELGGFAGPPLRDGRMRKKPFAKRRKRFHWTAEDTKQLIAAYAIWHSIHGKRMPTEWDAVPGLPAPVPCCKRQMTKLRNDKATLEAIAYVVVLVADRRAAALAAEPPQEGGAQSEEKAVNTPPEEEQPSESEHIVRELSLMLENEKQRDRGFSKEPKVKGKRSTAEHRAMDRVLLPPSNLGPGGGAEFAWDDVTEPELARALDEVARCFEAVKAAQMSSGGVPPPVEAAPHGPGTEEGPARGIARQPVGDVIAVEETERLEDRPGVASALGLIEIGLLHARPNGAISETVARALKRCGEGDVACAMQHLQARKFVVQSKPTRPFRMAEKFNQHLASSPFPLGIGKSARDFQSALKAESAGKWISLPSLPSEGQLAQTLAMVVEGKAEIEPFEPGFAPWGSESLENGPPRERGPPEWKLGIRIRGSDGVEALTKGSEGLEGGLPAGLDHGLAGVQEKGGASDAQASYSAGKAVEAPQKQKGPSEEALAESSEQAAGSGPRTRRRGRRDGKAPEAAEVSRPAESRERKEGADQGGAPEMQEGGPGTLESGLEKSTDAKGKRRMEEDEHGGSRGKRPRVERPSTETGLSAATTLFAGTETGPSATHEPEAIPGPLPAVDTGPRFEEATLGAVAPQTDNPVPAPETGPAEGNGGLDAAGGGADVSVPAADVSNLLKIPQSYAGPHAGAEVEAAFELCCGLWCSDDVTVTSGRPCLDRRALWWVFEAARAAGDEGLTFDDVSEILAGQEGAGVLPREVSGQQSGGNGHRAGAADYVEALEMFDLVQRINSVDSVRIMSAPFSERHLLPVPSDGVNQQLPRGGSGDPLQVAEPTPGPSGGKGPPQGVGIQPWLTPRGGMNRAFCALLRRRIVSLVMANPGIPEELLLPQVEVLTPQSGRDFLDSLVSDGHLSVRAIRSTVATARPSFDVPRGPSERVTKGRVVKHYFASPAVIALV</sequence>
<keyword evidence="2" id="KW-0597">Phosphoprotein</keyword>
<evidence type="ECO:0000256" key="7">
    <source>
        <dbReference type="SAM" id="MobiDB-lite"/>
    </source>
</evidence>
<dbReference type="OrthoDB" id="68020at2759"/>
<dbReference type="InterPro" id="IPR036388">
    <property type="entry name" value="WH-like_DNA-bd_sf"/>
</dbReference>
<proteinExistence type="predicted"/>
<keyword evidence="3" id="KW-0238">DNA-binding</keyword>
<evidence type="ECO:0000259" key="13">
    <source>
        <dbReference type="Pfam" id="PF24657"/>
    </source>
</evidence>
<dbReference type="Pfam" id="PF04182">
    <property type="entry name" value="B-block_TFIIIC"/>
    <property type="match status" value="1"/>
</dbReference>
<dbReference type="Pfam" id="PF24101">
    <property type="entry name" value="WHD_GTF3C1"/>
    <property type="match status" value="1"/>
</dbReference>
<accession>A0A1Y1I588</accession>
<gene>
    <name evidence="15" type="ORF">KFL_001420130</name>
</gene>
<name>A0A1Y1I588_KLENI</name>
<evidence type="ECO:0000256" key="2">
    <source>
        <dbReference type="ARBA" id="ARBA00022553"/>
    </source>
</evidence>
<feature type="region of interest" description="Disordered" evidence="7">
    <location>
        <begin position="476"/>
        <end position="554"/>
    </location>
</feature>
<dbReference type="InterPro" id="IPR056020">
    <property type="entry name" value="DUF7599"/>
</dbReference>
<keyword evidence="16" id="KW-1185">Reference proteome</keyword>
<feature type="region of interest" description="Disordered" evidence="7">
    <location>
        <begin position="1910"/>
        <end position="1934"/>
    </location>
</feature>
<feature type="domain" description="GTF3C1 extended winged-helix" evidence="10">
    <location>
        <begin position="588"/>
        <end position="687"/>
    </location>
</feature>
<feature type="compositionally biased region" description="Low complexity" evidence="7">
    <location>
        <begin position="286"/>
        <end position="297"/>
    </location>
</feature>
<dbReference type="Gene3D" id="1.10.10.10">
    <property type="entry name" value="Winged helix-like DNA-binding domain superfamily/Winged helix DNA-binding domain"/>
    <property type="match status" value="1"/>
</dbReference>
<feature type="compositionally biased region" description="Basic and acidic residues" evidence="7">
    <location>
        <begin position="489"/>
        <end position="538"/>
    </location>
</feature>
<comment type="subcellular location">
    <subcellularLocation>
        <location evidence="1">Nucleus</location>
    </subcellularLocation>
</comment>
<evidence type="ECO:0000256" key="3">
    <source>
        <dbReference type="ARBA" id="ARBA00023125"/>
    </source>
</evidence>
<feature type="domain" description="DUF7645" evidence="12">
    <location>
        <begin position="1264"/>
        <end position="1318"/>
    </location>
</feature>
<dbReference type="PANTHER" id="PTHR15180">
    <property type="entry name" value="GENERAL TRANSCRIPTION FACTOR 3C POLYPEPTIDE 1"/>
    <property type="match status" value="1"/>
</dbReference>
<feature type="domain" description="DUF7599" evidence="11">
    <location>
        <begin position="313"/>
        <end position="389"/>
    </location>
</feature>
<dbReference type="STRING" id="105231.A0A1Y1I588"/>
<evidence type="ECO:0000259" key="12">
    <source>
        <dbReference type="Pfam" id="PF24655"/>
    </source>
</evidence>
<feature type="compositionally biased region" description="Basic and acidic residues" evidence="7">
    <location>
        <begin position="2036"/>
        <end position="2047"/>
    </location>
</feature>